<feature type="region of interest" description="Disordered" evidence="1">
    <location>
        <begin position="1"/>
        <end position="23"/>
    </location>
</feature>
<evidence type="ECO:0000313" key="2">
    <source>
        <dbReference type="EMBL" id="SMD17156.1"/>
    </source>
</evidence>
<dbReference type="AlphaFoldDB" id="A0A1W2F6L4"/>
<dbReference type="EMBL" id="FWXI01000048">
    <property type="protein sequence ID" value="SMD17156.1"/>
    <property type="molecule type" value="Genomic_DNA"/>
</dbReference>
<protein>
    <submittedName>
        <fullName evidence="2">Uncharacterized protein</fullName>
    </submittedName>
</protein>
<evidence type="ECO:0000313" key="3">
    <source>
        <dbReference type="Proteomes" id="UP000192738"/>
    </source>
</evidence>
<organism evidence="2 3">
    <name type="scientific">Sporomusa malonica</name>
    <dbReference type="NCBI Taxonomy" id="112901"/>
    <lineage>
        <taxon>Bacteria</taxon>
        <taxon>Bacillati</taxon>
        <taxon>Bacillota</taxon>
        <taxon>Negativicutes</taxon>
        <taxon>Selenomonadales</taxon>
        <taxon>Sporomusaceae</taxon>
        <taxon>Sporomusa</taxon>
    </lineage>
</organism>
<name>A0A1W2F6L4_9FIRM</name>
<dbReference type="Proteomes" id="UP000192738">
    <property type="component" value="Unassembled WGS sequence"/>
</dbReference>
<proteinExistence type="predicted"/>
<gene>
    <name evidence="2" type="ORF">SAMN04488500_1486</name>
</gene>
<feature type="compositionally biased region" description="Basic and acidic residues" evidence="1">
    <location>
        <begin position="1"/>
        <end position="10"/>
    </location>
</feature>
<reference evidence="2 3" key="1">
    <citation type="submission" date="2017-04" db="EMBL/GenBank/DDBJ databases">
        <authorList>
            <person name="Afonso C.L."/>
            <person name="Miller P.J."/>
            <person name="Scott M.A."/>
            <person name="Spackman E."/>
            <person name="Goraichik I."/>
            <person name="Dimitrov K.M."/>
            <person name="Suarez D.L."/>
            <person name="Swayne D.E."/>
        </authorList>
    </citation>
    <scope>NUCLEOTIDE SEQUENCE [LARGE SCALE GENOMIC DNA]</scope>
    <source>
        <strain evidence="2 3">DSM 5090</strain>
    </source>
</reference>
<sequence>MSRGSEKSFDLKGTNRSTDEEAKEKIKNAIDTLAITQSIEKEKRDDLLRKLEAIEGLSVRQITRITGFNFNVVAKA</sequence>
<dbReference type="OrthoDB" id="9788881at2"/>
<keyword evidence="3" id="KW-1185">Reference proteome</keyword>
<evidence type="ECO:0000256" key="1">
    <source>
        <dbReference type="SAM" id="MobiDB-lite"/>
    </source>
</evidence>
<accession>A0A1W2F6L4</accession>
<dbReference type="RefSeq" id="WP_084578550.1">
    <property type="nucleotide sequence ID" value="NZ_CP155572.1"/>
</dbReference>